<evidence type="ECO:0000259" key="3">
    <source>
        <dbReference type="PROSITE" id="PS50977"/>
    </source>
</evidence>
<proteinExistence type="predicted"/>
<dbReference type="SUPFAM" id="SSF46689">
    <property type="entry name" value="Homeodomain-like"/>
    <property type="match status" value="1"/>
</dbReference>
<evidence type="ECO:0000256" key="2">
    <source>
        <dbReference type="PROSITE-ProRule" id="PRU00335"/>
    </source>
</evidence>
<sequence>MRRTPAVARREILEAARAVLEGGQAADFTVASVMSRTGMTRKTFYVHFADRAELIRELVAPLRADLDASMRRWSGAADPLAAGSEALAEAARMYTTHATLLRAVWWSAAEDAEVDRARTTLLEPLVTVGAKLLAERRGFDGGRARAVARAMATMNVHVLLSLGPTPTDAEISATTDALGEVWTSVVLRDDAARR</sequence>
<dbReference type="eggNOG" id="COG1309">
    <property type="taxonomic scope" value="Bacteria"/>
</dbReference>
<evidence type="ECO:0000313" key="4">
    <source>
        <dbReference type="EMBL" id="ADP82265.1"/>
    </source>
</evidence>
<name>E3JBV5_PSEI1</name>
<reference evidence="4 5" key="1">
    <citation type="submission" date="2010-10" db="EMBL/GenBank/DDBJ databases">
        <title>Complete sequence of Frankia sp. EuI1c.</title>
        <authorList>
            <consortium name="US DOE Joint Genome Institute"/>
            <person name="Lucas S."/>
            <person name="Copeland A."/>
            <person name="Lapidus A."/>
            <person name="Cheng J.-F."/>
            <person name="Bruce D."/>
            <person name="Goodwin L."/>
            <person name="Pitluck S."/>
            <person name="Chertkov O."/>
            <person name="Detter J.C."/>
            <person name="Han C."/>
            <person name="Tapia R."/>
            <person name="Land M."/>
            <person name="Hauser L."/>
            <person name="Jeffries C."/>
            <person name="Kyrpides N."/>
            <person name="Ivanova N."/>
            <person name="Mikhailova N."/>
            <person name="Beauchemin N."/>
            <person name="Sen A."/>
            <person name="Sur S.A."/>
            <person name="Gtari M."/>
            <person name="Wall L."/>
            <person name="Tisa L."/>
            <person name="Woyke T."/>
        </authorList>
    </citation>
    <scope>NUCLEOTIDE SEQUENCE [LARGE SCALE GENOMIC DNA]</scope>
    <source>
        <strain evidence="5">DSM 45817 / CECT 9037 / EuI1c</strain>
    </source>
</reference>
<dbReference type="PROSITE" id="PS50977">
    <property type="entry name" value="HTH_TETR_2"/>
    <property type="match status" value="1"/>
</dbReference>
<dbReference type="InterPro" id="IPR009057">
    <property type="entry name" value="Homeodomain-like_sf"/>
</dbReference>
<keyword evidence="1 2" id="KW-0238">DNA-binding</keyword>
<evidence type="ECO:0000313" key="5">
    <source>
        <dbReference type="Proteomes" id="UP000002484"/>
    </source>
</evidence>
<dbReference type="Proteomes" id="UP000002484">
    <property type="component" value="Chromosome"/>
</dbReference>
<feature type="domain" description="HTH tetR-type" evidence="3">
    <location>
        <begin position="6"/>
        <end position="66"/>
    </location>
</feature>
<gene>
    <name evidence="4" type="ordered locus">FraEuI1c_4266</name>
</gene>
<dbReference type="InParanoid" id="E3JBV5"/>
<dbReference type="InterPro" id="IPR001647">
    <property type="entry name" value="HTH_TetR"/>
</dbReference>
<dbReference type="Pfam" id="PF00440">
    <property type="entry name" value="TetR_N"/>
    <property type="match status" value="1"/>
</dbReference>
<evidence type="ECO:0000256" key="1">
    <source>
        <dbReference type="ARBA" id="ARBA00023125"/>
    </source>
</evidence>
<dbReference type="Gene3D" id="1.10.357.10">
    <property type="entry name" value="Tetracycline Repressor, domain 2"/>
    <property type="match status" value="1"/>
</dbReference>
<keyword evidence="5" id="KW-1185">Reference proteome</keyword>
<dbReference type="Gene3D" id="1.10.10.60">
    <property type="entry name" value="Homeodomain-like"/>
    <property type="match status" value="1"/>
</dbReference>
<accession>E3JBV5</accession>
<dbReference type="EMBL" id="CP002299">
    <property type="protein sequence ID" value="ADP82265.1"/>
    <property type="molecule type" value="Genomic_DNA"/>
</dbReference>
<protein>
    <submittedName>
        <fullName evidence="4">Regulatory protein TetR</fullName>
    </submittedName>
</protein>
<dbReference type="GO" id="GO:0003677">
    <property type="term" value="F:DNA binding"/>
    <property type="evidence" value="ECO:0007669"/>
    <property type="project" value="UniProtKB-UniRule"/>
</dbReference>
<feature type="DNA-binding region" description="H-T-H motif" evidence="2">
    <location>
        <begin position="29"/>
        <end position="48"/>
    </location>
</feature>
<dbReference type="HOGENOM" id="CLU_069356_32_0_11"/>
<organism evidence="4 5">
    <name type="scientific">Pseudofrankia inefficax (strain DSM 45817 / CECT 9037 / DDB 130130 / EuI1c)</name>
    <name type="common">Frankia inefficax</name>
    <dbReference type="NCBI Taxonomy" id="298654"/>
    <lineage>
        <taxon>Bacteria</taxon>
        <taxon>Bacillati</taxon>
        <taxon>Actinomycetota</taxon>
        <taxon>Actinomycetes</taxon>
        <taxon>Frankiales</taxon>
        <taxon>Frankiaceae</taxon>
        <taxon>Pseudofrankia</taxon>
    </lineage>
</organism>
<dbReference type="KEGG" id="fri:FraEuI1c_4266"/>
<dbReference type="AlphaFoldDB" id="E3JBV5"/>